<reference evidence="2 3" key="1">
    <citation type="submission" date="2019-04" db="EMBL/GenBank/DDBJ databases">
        <title>Draft genome of the big-headed turtle Platysternon megacephalum.</title>
        <authorList>
            <person name="Gong S."/>
        </authorList>
    </citation>
    <scope>NUCLEOTIDE SEQUENCE [LARGE SCALE GENOMIC DNA]</scope>
    <source>
        <strain evidence="2">DO16091913</strain>
        <tissue evidence="2">Muscle</tissue>
    </source>
</reference>
<accession>A0A4D9EDJ3</accession>
<dbReference type="EMBL" id="QXTE01000064">
    <property type="protein sequence ID" value="TFK08809.1"/>
    <property type="molecule type" value="Genomic_DNA"/>
</dbReference>
<proteinExistence type="predicted"/>
<evidence type="ECO:0000313" key="3">
    <source>
        <dbReference type="Proteomes" id="UP000297703"/>
    </source>
</evidence>
<gene>
    <name evidence="2" type="ORF">DR999_PMT08287</name>
</gene>
<dbReference type="AlphaFoldDB" id="A0A4D9EDJ3"/>
<name>A0A4D9EDJ3_9SAUR</name>
<evidence type="ECO:0000313" key="2">
    <source>
        <dbReference type="EMBL" id="TFK08809.1"/>
    </source>
</evidence>
<evidence type="ECO:0000256" key="1">
    <source>
        <dbReference type="SAM" id="MobiDB-lite"/>
    </source>
</evidence>
<reference evidence="2 3" key="2">
    <citation type="submission" date="2019-04" db="EMBL/GenBank/DDBJ databases">
        <title>The genome sequence of big-headed turtle.</title>
        <authorList>
            <person name="Gong S."/>
        </authorList>
    </citation>
    <scope>NUCLEOTIDE SEQUENCE [LARGE SCALE GENOMIC DNA]</scope>
    <source>
        <strain evidence="2">DO16091913</strain>
        <tissue evidence="2">Muscle</tissue>
    </source>
</reference>
<dbReference type="Proteomes" id="UP000297703">
    <property type="component" value="Unassembled WGS sequence"/>
</dbReference>
<sequence length="104" mass="11191">MLQLQTQLRHESLLFGSGVSPSPSAATRFAQGTCRVTTPVWPIPSPSHMGRRMLPVWAWGPCPPSGPASLPQPLENRSGSGTWGAAAPSLDRCQPELDVFSLRK</sequence>
<keyword evidence="3" id="KW-1185">Reference proteome</keyword>
<comment type="caution">
    <text evidence="2">The sequence shown here is derived from an EMBL/GenBank/DDBJ whole genome shotgun (WGS) entry which is preliminary data.</text>
</comment>
<protein>
    <submittedName>
        <fullName evidence="2">Protein phosphatase 1H</fullName>
    </submittedName>
</protein>
<organism evidence="2 3">
    <name type="scientific">Platysternon megacephalum</name>
    <name type="common">big-headed turtle</name>
    <dbReference type="NCBI Taxonomy" id="55544"/>
    <lineage>
        <taxon>Eukaryota</taxon>
        <taxon>Metazoa</taxon>
        <taxon>Chordata</taxon>
        <taxon>Craniata</taxon>
        <taxon>Vertebrata</taxon>
        <taxon>Euteleostomi</taxon>
        <taxon>Archelosauria</taxon>
        <taxon>Testudinata</taxon>
        <taxon>Testudines</taxon>
        <taxon>Cryptodira</taxon>
        <taxon>Durocryptodira</taxon>
        <taxon>Testudinoidea</taxon>
        <taxon>Platysternidae</taxon>
        <taxon>Platysternon</taxon>
    </lineage>
</organism>
<feature type="region of interest" description="Disordered" evidence="1">
    <location>
        <begin position="65"/>
        <end position="89"/>
    </location>
</feature>